<dbReference type="PANTHER" id="PTHR21240:SF19">
    <property type="entry name" value="CATALYTIC_ HYDROLASE"/>
    <property type="match status" value="1"/>
</dbReference>
<dbReference type="SUPFAM" id="SSF51556">
    <property type="entry name" value="Metallo-dependent hydrolases"/>
    <property type="match status" value="1"/>
</dbReference>
<dbReference type="PANTHER" id="PTHR21240">
    <property type="entry name" value="2-AMINO-3-CARBOXYLMUCONATE-6-SEMIALDEHYDE DECARBOXYLASE"/>
    <property type="match status" value="1"/>
</dbReference>
<reference evidence="3 4" key="1">
    <citation type="journal article" date="2018" name="Environ. Microbiol.">
        <title>Novel energy conservation strategies and behaviour of Pelotomaculum schinkii driving syntrophic propionate catabolism.</title>
        <authorList>
            <person name="Hidalgo-Ahumada C.A.P."/>
            <person name="Nobu M.K."/>
            <person name="Narihiro T."/>
            <person name="Tamaki H."/>
            <person name="Liu W.T."/>
            <person name="Kamagata Y."/>
            <person name="Stams A.J.M."/>
            <person name="Imachi H."/>
            <person name="Sousa D.Z."/>
        </authorList>
    </citation>
    <scope>NUCLEOTIDE SEQUENCE [LARGE SCALE GENOMIC DNA]</scope>
    <source>
        <strain evidence="3 4">MGP</strain>
    </source>
</reference>
<dbReference type="InterPro" id="IPR032466">
    <property type="entry name" value="Metal_Hydrolase"/>
</dbReference>
<keyword evidence="4" id="KW-1185">Reference proteome</keyword>
<dbReference type="GO" id="GO:0016787">
    <property type="term" value="F:hydrolase activity"/>
    <property type="evidence" value="ECO:0007669"/>
    <property type="project" value="InterPro"/>
</dbReference>
<dbReference type="RefSeq" id="WP_134213657.1">
    <property type="nucleotide sequence ID" value="NZ_QFFZ01000016.1"/>
</dbReference>
<dbReference type="Pfam" id="PF04909">
    <property type="entry name" value="Amidohydro_2"/>
    <property type="match status" value="1"/>
</dbReference>
<dbReference type="InterPro" id="IPR006680">
    <property type="entry name" value="Amidohydro-rel"/>
</dbReference>
<evidence type="ECO:0000256" key="1">
    <source>
        <dbReference type="ARBA" id="ARBA00023239"/>
    </source>
</evidence>
<name>A0A4Y7RRF8_9FIRM</name>
<dbReference type="Proteomes" id="UP000297597">
    <property type="component" value="Unassembled WGS sequence"/>
</dbReference>
<dbReference type="EMBL" id="QFFZ01000016">
    <property type="protein sequence ID" value="TEB11272.1"/>
    <property type="molecule type" value="Genomic_DNA"/>
</dbReference>
<dbReference type="OrthoDB" id="9771932at2"/>
<gene>
    <name evidence="3" type="ORF">Pmgp_01807</name>
</gene>
<dbReference type="AlphaFoldDB" id="A0A4Y7RRF8"/>
<evidence type="ECO:0000313" key="4">
    <source>
        <dbReference type="Proteomes" id="UP000297597"/>
    </source>
</evidence>
<feature type="domain" description="Amidohydrolase-related" evidence="2">
    <location>
        <begin position="65"/>
        <end position="274"/>
    </location>
</feature>
<dbReference type="GO" id="GO:0016831">
    <property type="term" value="F:carboxy-lyase activity"/>
    <property type="evidence" value="ECO:0007669"/>
    <property type="project" value="InterPro"/>
</dbReference>
<evidence type="ECO:0000313" key="3">
    <source>
        <dbReference type="EMBL" id="TEB11272.1"/>
    </source>
</evidence>
<evidence type="ECO:0000259" key="2">
    <source>
        <dbReference type="Pfam" id="PF04909"/>
    </source>
</evidence>
<dbReference type="InterPro" id="IPR032465">
    <property type="entry name" value="ACMSD"/>
</dbReference>
<dbReference type="Gene3D" id="3.20.20.140">
    <property type="entry name" value="Metal-dependent hydrolases"/>
    <property type="match status" value="1"/>
</dbReference>
<proteinExistence type="predicted"/>
<organism evidence="3 4">
    <name type="scientific">Pelotomaculum propionicicum</name>
    <dbReference type="NCBI Taxonomy" id="258475"/>
    <lineage>
        <taxon>Bacteria</taxon>
        <taxon>Bacillati</taxon>
        <taxon>Bacillota</taxon>
        <taxon>Clostridia</taxon>
        <taxon>Eubacteriales</taxon>
        <taxon>Desulfotomaculaceae</taxon>
        <taxon>Pelotomaculum</taxon>
    </lineage>
</organism>
<sequence>MRVLDCRARPNTPEYFSLLQGEGIKTVFRKSGNPFPKESTLEDFISDIDKAGIDKVVCTGRDIETTSAWKVTNDYVANMVSKYPDRIIGIAGIDPNKGDGAVREVERAVNELGLKGASIDPFGAGLYANDPKMYPIYQKCSDLKVPVFITIGPLPVSGTKISFGSPLPIDDVAVDFPKLKILCSHGGWPFTREMVAIAWRNDNVYFETSVYHFLPGAELVVEAANTIISDKLVFASAHPFAPFKESLERFKKLPFKEEVLPKVLYQNAAQMLGIE</sequence>
<accession>A0A4Y7RRF8</accession>
<comment type="caution">
    <text evidence="3">The sequence shown here is derived from an EMBL/GenBank/DDBJ whole genome shotgun (WGS) entry which is preliminary data.</text>
</comment>
<protein>
    <recommendedName>
        <fullName evidence="2">Amidohydrolase-related domain-containing protein</fullName>
    </recommendedName>
</protein>
<keyword evidence="1" id="KW-0456">Lyase</keyword>